<feature type="transmembrane region" description="Helical" evidence="3">
    <location>
        <begin position="25"/>
        <end position="46"/>
    </location>
</feature>
<keyword evidence="6" id="KW-1185">Reference proteome</keyword>
<dbReference type="PANTHER" id="PTHR21666:SF289">
    <property type="entry name" value="L-ALA--D-GLU ENDOPEPTIDASE"/>
    <property type="match status" value="1"/>
</dbReference>
<evidence type="ECO:0000256" key="2">
    <source>
        <dbReference type="SAM" id="Coils"/>
    </source>
</evidence>
<proteinExistence type="predicted"/>
<evidence type="ECO:0000313" key="5">
    <source>
        <dbReference type="EMBL" id="MBL0743792.1"/>
    </source>
</evidence>
<dbReference type="SUPFAM" id="SSF51261">
    <property type="entry name" value="Duplicated hybrid motif"/>
    <property type="match status" value="1"/>
</dbReference>
<accession>A0ABS1KWZ6</accession>
<organism evidence="5 6">
    <name type="scientific">Chryseolinea lacunae</name>
    <dbReference type="NCBI Taxonomy" id="2801331"/>
    <lineage>
        <taxon>Bacteria</taxon>
        <taxon>Pseudomonadati</taxon>
        <taxon>Bacteroidota</taxon>
        <taxon>Cytophagia</taxon>
        <taxon>Cytophagales</taxon>
        <taxon>Fulvivirgaceae</taxon>
        <taxon>Chryseolinea</taxon>
    </lineage>
</organism>
<dbReference type="PANTHER" id="PTHR21666">
    <property type="entry name" value="PEPTIDASE-RELATED"/>
    <property type="match status" value="1"/>
</dbReference>
<name>A0ABS1KWZ6_9BACT</name>
<sequence length="324" mass="35636">MSNFKYYYNPKTCQYERARWSVKDILWYVAGLVTLGLVFCGAIIAVHDSLMESETEKALRAENKTLEKHKPVLEEQLAAIESTLSNLKSEDKTLYAKVFNSELPQSQATPSTLSKEQILLADASGFKNLMDILRSKSEALRKTSANTNLSFGNTIHISKDQLDLMSSIPSTQPVANTQLDLLVSGFGERINPFHKGKYNHPGVDFAAARGTEVFVTAKGKVVTVSRTSVQAGYGNYVDVDHGNGFVTRYAHLDEIKVQRGQTIPRGTTIGTVGSSGGSIAPHLHYEVIRDGEPVDPARYLMEGLSSEQHAVLLKLSSKQNQSLD</sequence>
<feature type="domain" description="M23ase beta-sheet core" evidence="4">
    <location>
        <begin position="199"/>
        <end position="296"/>
    </location>
</feature>
<reference evidence="5 6" key="1">
    <citation type="submission" date="2021-01" db="EMBL/GenBank/DDBJ databases">
        <title>Chryseolinea sp. Jin1 Genome sequencing and assembly.</title>
        <authorList>
            <person name="Kim I."/>
        </authorList>
    </citation>
    <scope>NUCLEOTIDE SEQUENCE [LARGE SCALE GENOMIC DNA]</scope>
    <source>
        <strain evidence="5 6">Jin1</strain>
    </source>
</reference>
<feature type="coiled-coil region" evidence="2">
    <location>
        <begin position="56"/>
        <end position="90"/>
    </location>
</feature>
<dbReference type="EMBL" id="JAERRB010000008">
    <property type="protein sequence ID" value="MBL0743792.1"/>
    <property type="molecule type" value="Genomic_DNA"/>
</dbReference>
<protein>
    <submittedName>
        <fullName evidence="5">M23 family metallopeptidase</fullName>
    </submittedName>
</protein>
<keyword evidence="3" id="KW-0472">Membrane</keyword>
<keyword evidence="2" id="KW-0175">Coiled coil</keyword>
<keyword evidence="3" id="KW-1133">Transmembrane helix</keyword>
<dbReference type="InterPro" id="IPR016047">
    <property type="entry name" value="M23ase_b-sheet_dom"/>
</dbReference>
<dbReference type="CDD" id="cd12797">
    <property type="entry name" value="M23_peptidase"/>
    <property type="match status" value="1"/>
</dbReference>
<evidence type="ECO:0000256" key="3">
    <source>
        <dbReference type="SAM" id="Phobius"/>
    </source>
</evidence>
<evidence type="ECO:0000256" key="1">
    <source>
        <dbReference type="ARBA" id="ARBA00022729"/>
    </source>
</evidence>
<dbReference type="Pfam" id="PF01551">
    <property type="entry name" value="Peptidase_M23"/>
    <property type="match status" value="1"/>
</dbReference>
<dbReference type="Proteomes" id="UP000613030">
    <property type="component" value="Unassembled WGS sequence"/>
</dbReference>
<evidence type="ECO:0000313" key="6">
    <source>
        <dbReference type="Proteomes" id="UP000613030"/>
    </source>
</evidence>
<keyword evidence="3" id="KW-0812">Transmembrane</keyword>
<dbReference type="RefSeq" id="WP_202013261.1">
    <property type="nucleotide sequence ID" value="NZ_JAERRB010000008.1"/>
</dbReference>
<keyword evidence="1" id="KW-0732">Signal</keyword>
<gene>
    <name evidence="5" type="ORF">JI741_21355</name>
</gene>
<dbReference type="InterPro" id="IPR011055">
    <property type="entry name" value="Dup_hybrid_motif"/>
</dbReference>
<dbReference type="InterPro" id="IPR050570">
    <property type="entry name" value="Cell_wall_metabolism_enzyme"/>
</dbReference>
<evidence type="ECO:0000259" key="4">
    <source>
        <dbReference type="Pfam" id="PF01551"/>
    </source>
</evidence>
<comment type="caution">
    <text evidence="5">The sequence shown here is derived from an EMBL/GenBank/DDBJ whole genome shotgun (WGS) entry which is preliminary data.</text>
</comment>
<dbReference type="Gene3D" id="2.70.70.10">
    <property type="entry name" value="Glucose Permease (Domain IIA)"/>
    <property type="match status" value="1"/>
</dbReference>